<organism evidence="7 8">
    <name type="scientific">Abyssobacteria bacterium (strain SURF_5)</name>
    <dbReference type="NCBI Taxonomy" id="2093360"/>
    <lineage>
        <taxon>Bacteria</taxon>
        <taxon>Pseudomonadati</taxon>
        <taxon>Candidatus Hydrogenedentota</taxon>
        <taxon>Candidatus Abyssobacteria</taxon>
    </lineage>
</organism>
<dbReference type="EMBL" id="QZKU01000144">
    <property type="protein sequence ID" value="RJP14322.1"/>
    <property type="molecule type" value="Genomic_DNA"/>
</dbReference>
<evidence type="ECO:0000256" key="2">
    <source>
        <dbReference type="ARBA" id="ARBA00023002"/>
    </source>
</evidence>
<keyword evidence="2" id="KW-0560">Oxidoreductase</keyword>
<comment type="caution">
    <text evidence="7">The sequence shown here is derived from an EMBL/GenBank/DDBJ whole genome shotgun (WGS) entry which is preliminary data.</text>
</comment>
<evidence type="ECO:0000256" key="3">
    <source>
        <dbReference type="PIRSR" id="PIRSR000105-1"/>
    </source>
</evidence>
<comment type="similarity">
    <text evidence="1">Belongs to the 3-hydroxyacyl-CoA dehydrogenase family.</text>
</comment>
<evidence type="ECO:0000259" key="5">
    <source>
        <dbReference type="Pfam" id="PF00725"/>
    </source>
</evidence>
<dbReference type="Proteomes" id="UP000265882">
    <property type="component" value="Unassembled WGS sequence"/>
</dbReference>
<proteinExistence type="inferred from homology"/>
<dbReference type="PANTHER" id="PTHR48075:SF5">
    <property type="entry name" value="3-HYDROXYBUTYRYL-COA DEHYDROGENASE"/>
    <property type="match status" value="1"/>
</dbReference>
<protein>
    <submittedName>
        <fullName evidence="7">3-hydroxyacyl-CoA dehydrogenase family protein</fullName>
    </submittedName>
</protein>
<gene>
    <name evidence="7" type="ORF">C4520_21650</name>
</gene>
<evidence type="ECO:0000259" key="6">
    <source>
        <dbReference type="Pfam" id="PF02737"/>
    </source>
</evidence>
<dbReference type="Pfam" id="PF02737">
    <property type="entry name" value="3HCDH_N"/>
    <property type="match status" value="1"/>
</dbReference>
<name>A0A3A4N4N9_ABYX5</name>
<feature type="binding site" evidence="4">
    <location>
        <position position="96"/>
    </location>
    <ligand>
        <name>NAD(+)</name>
        <dbReference type="ChEBI" id="CHEBI:57540"/>
    </ligand>
</feature>
<reference evidence="7 8" key="1">
    <citation type="journal article" date="2017" name="ISME J.">
        <title>Energy and carbon metabolisms in a deep terrestrial subsurface fluid microbial community.</title>
        <authorList>
            <person name="Momper L."/>
            <person name="Jungbluth S.P."/>
            <person name="Lee M.D."/>
            <person name="Amend J.P."/>
        </authorList>
    </citation>
    <scope>NUCLEOTIDE SEQUENCE [LARGE SCALE GENOMIC DNA]</scope>
    <source>
        <strain evidence="7">SURF_5</strain>
    </source>
</reference>
<dbReference type="InterPro" id="IPR006180">
    <property type="entry name" value="3-OHacyl-CoA_DH_CS"/>
</dbReference>
<dbReference type="GO" id="GO:0016616">
    <property type="term" value="F:oxidoreductase activity, acting on the CH-OH group of donors, NAD or NADP as acceptor"/>
    <property type="evidence" value="ECO:0007669"/>
    <property type="project" value="InterPro"/>
</dbReference>
<dbReference type="Gene3D" id="3.40.50.720">
    <property type="entry name" value="NAD(P)-binding Rossmann-like Domain"/>
    <property type="match status" value="1"/>
</dbReference>
<dbReference type="GO" id="GO:0006631">
    <property type="term" value="P:fatty acid metabolic process"/>
    <property type="evidence" value="ECO:0007669"/>
    <property type="project" value="InterPro"/>
</dbReference>
<sequence>MKIEDIKNISVIGAGNMGHQISLLCAIHGYKTTCTDIYEEVLKKAEKFADTYLPGRVKKGKMTEEQAKQARANISFTPNLKDAVKDADYVIEAAVEVLTVKRKVFADLDKLAPAHAILATNSSAIVSSKIADATKRPDKVVNLHFFNPALVMKLVEVVKGPHVSDETAQISMDLCAKLEKVGILIKKEVDGFVVNRILGAITRESLWMLEMGVASAEDIDKACVYGAGHPMGPFRLMDLIGIDLQYTMDIERFKRTGDPAQLPYPSVVDKYVKGNYGEKTGKGWYEYPAK</sequence>
<dbReference type="Gene3D" id="1.10.1040.10">
    <property type="entry name" value="N-(1-d-carboxylethyl)-l-norvaline Dehydrogenase, domain 2"/>
    <property type="match status" value="1"/>
</dbReference>
<feature type="binding site" evidence="4">
    <location>
        <position position="36"/>
    </location>
    <ligand>
        <name>NAD(+)</name>
        <dbReference type="ChEBI" id="CHEBI:57540"/>
    </ligand>
</feature>
<feature type="domain" description="3-hydroxyacyl-CoA dehydrogenase NAD binding" evidence="6">
    <location>
        <begin position="9"/>
        <end position="187"/>
    </location>
</feature>
<feature type="binding site" evidence="4">
    <location>
        <begin position="13"/>
        <end position="18"/>
    </location>
    <ligand>
        <name>NAD(+)</name>
        <dbReference type="ChEBI" id="CHEBI:57540"/>
    </ligand>
</feature>
<evidence type="ECO:0000256" key="1">
    <source>
        <dbReference type="ARBA" id="ARBA00009463"/>
    </source>
</evidence>
<dbReference type="PROSITE" id="PS00067">
    <property type="entry name" value="3HCDH"/>
    <property type="match status" value="1"/>
</dbReference>
<dbReference type="FunFam" id="3.40.50.720:FF:000009">
    <property type="entry name" value="Fatty oxidation complex, alpha subunit"/>
    <property type="match status" value="1"/>
</dbReference>
<evidence type="ECO:0000256" key="4">
    <source>
        <dbReference type="PIRSR" id="PIRSR000105-2"/>
    </source>
</evidence>
<dbReference type="Pfam" id="PF00725">
    <property type="entry name" value="3HCDH"/>
    <property type="match status" value="1"/>
</dbReference>
<dbReference type="GO" id="GO:0070403">
    <property type="term" value="F:NAD+ binding"/>
    <property type="evidence" value="ECO:0007669"/>
    <property type="project" value="InterPro"/>
</dbReference>
<feature type="binding site" evidence="4">
    <location>
        <position position="123"/>
    </location>
    <ligand>
        <name>NAD(+)</name>
        <dbReference type="ChEBI" id="CHEBI:57540"/>
    </ligand>
</feature>
<evidence type="ECO:0000313" key="8">
    <source>
        <dbReference type="Proteomes" id="UP000265882"/>
    </source>
</evidence>
<keyword evidence="4" id="KW-0520">NAD</keyword>
<dbReference type="InterPro" id="IPR008927">
    <property type="entry name" value="6-PGluconate_DH-like_C_sf"/>
</dbReference>
<dbReference type="InterPro" id="IPR022694">
    <property type="entry name" value="3-OHacyl-CoA_DH"/>
</dbReference>
<dbReference type="PIRSF" id="PIRSF000105">
    <property type="entry name" value="HCDH"/>
    <property type="match status" value="1"/>
</dbReference>
<dbReference type="InterPro" id="IPR036291">
    <property type="entry name" value="NAD(P)-bd_dom_sf"/>
</dbReference>
<feature type="binding site" evidence="4">
    <location>
        <position position="147"/>
    </location>
    <ligand>
        <name>NAD(+)</name>
        <dbReference type="ChEBI" id="CHEBI:57540"/>
    </ligand>
</feature>
<dbReference type="AlphaFoldDB" id="A0A3A4N4N9"/>
<accession>A0A3A4N4N9</accession>
<dbReference type="SUPFAM" id="SSF48179">
    <property type="entry name" value="6-phosphogluconate dehydrogenase C-terminal domain-like"/>
    <property type="match status" value="1"/>
</dbReference>
<feature type="binding site" evidence="4">
    <location>
        <position position="279"/>
    </location>
    <ligand>
        <name>NAD(+)</name>
        <dbReference type="ChEBI" id="CHEBI:57540"/>
    </ligand>
</feature>
<feature type="binding site" evidence="4">
    <location>
        <position position="101"/>
    </location>
    <ligand>
        <name>NAD(+)</name>
        <dbReference type="ChEBI" id="CHEBI:57540"/>
    </ligand>
</feature>
<evidence type="ECO:0000313" key="7">
    <source>
        <dbReference type="EMBL" id="RJP14322.1"/>
    </source>
</evidence>
<feature type="site" description="Important for catalytic activity" evidence="3">
    <location>
        <position position="144"/>
    </location>
</feature>
<dbReference type="InterPro" id="IPR006176">
    <property type="entry name" value="3-OHacyl-CoA_DH_NAD-bd"/>
</dbReference>
<dbReference type="InterPro" id="IPR013328">
    <property type="entry name" value="6PGD_dom2"/>
</dbReference>
<feature type="domain" description="3-hydroxyacyl-CoA dehydrogenase C-terminal" evidence="5">
    <location>
        <begin position="191"/>
        <end position="287"/>
    </location>
</feature>
<dbReference type="PANTHER" id="PTHR48075">
    <property type="entry name" value="3-HYDROXYACYL-COA DEHYDROGENASE FAMILY PROTEIN"/>
    <property type="match status" value="1"/>
</dbReference>
<dbReference type="SUPFAM" id="SSF51735">
    <property type="entry name" value="NAD(P)-binding Rossmann-fold domains"/>
    <property type="match status" value="1"/>
</dbReference>
<dbReference type="InterPro" id="IPR006108">
    <property type="entry name" value="3HC_DH_C"/>
</dbReference>